<feature type="region of interest" description="Disordered" evidence="5">
    <location>
        <begin position="461"/>
        <end position="480"/>
    </location>
</feature>
<dbReference type="AlphaFoldDB" id="A0A8S1HJU9"/>
<sequence length="480" mass="53774">MSVTAKNFYRRPLPDSCVDFASALGKKLFSESLQNGCANIYFKLASQFLTQDEPAYCGLSTLVMVLNALEVDPERVWKAPWRFYHESMLDCCVPLENVKRTGINLAQFGCLAICNRLNTRVMYGNDSNEFLVSLRKTLVESVRGDDTVVVASYDRSALGQTGAGHFSPLAAYHEESDRVLIMDVARFKYPPHWVSLVDLQKALCSVDPSTKKPRGYVILNLRSGTRPLIMFGLKANLAINDSEYAMSVIAWKEFLLCDPLSDEKEEFQLCCRRFGQCFAPHALCCTQKIAEADLRSRCKEGVDEHSEACKTIYSEIRQTPFAQVFSSSAVAALMLAWPYEPSFSERSDRLYILTNEQKSRFSMDTQNEIEQLTVQISTLICCTKSPPQLSRNGSASSKCSRSKQANGLDPCSCQCMFLSVLSPCRLERKCVLADAVRNAVRLDSACEAVCKRVDRHERFLHHSPPAEPSSVEKKSASRAK</sequence>
<keyword evidence="4" id="KW-0479">Metal-binding</keyword>
<dbReference type="InterPro" id="IPR038765">
    <property type="entry name" value="Papain-like_cys_pep_sf"/>
</dbReference>
<dbReference type="PROSITE" id="PS51443">
    <property type="entry name" value="PCS"/>
    <property type="match status" value="1"/>
</dbReference>
<evidence type="ECO:0000313" key="8">
    <source>
        <dbReference type="Proteomes" id="UP000835052"/>
    </source>
</evidence>
<evidence type="ECO:0000313" key="7">
    <source>
        <dbReference type="EMBL" id="CAD6195297.1"/>
    </source>
</evidence>
<feature type="domain" description="Peptidase C83" evidence="6">
    <location>
        <begin position="3"/>
        <end position="224"/>
    </location>
</feature>
<feature type="compositionally biased region" description="Basic and acidic residues" evidence="5">
    <location>
        <begin position="470"/>
        <end position="480"/>
    </location>
</feature>
<evidence type="ECO:0000256" key="1">
    <source>
        <dbReference type="ARBA" id="ARBA00012468"/>
    </source>
</evidence>
<dbReference type="Gene3D" id="3.90.70.30">
    <property type="entry name" value="Phytochelatin synthase, N-terminal domain"/>
    <property type="match status" value="1"/>
</dbReference>
<dbReference type="PANTHER" id="PTHR33447:SF2">
    <property type="entry name" value="GLUTATHIONE GAMMA-GLUTAMYLCYSTEINYLTRANSFERASE"/>
    <property type="match status" value="1"/>
</dbReference>
<gene>
    <name evidence="7" type="ORF">CAUJ_LOCUS11216</name>
</gene>
<dbReference type="Pfam" id="PF05023">
    <property type="entry name" value="Phytochelatin"/>
    <property type="match status" value="1"/>
</dbReference>
<keyword evidence="2" id="KW-0104">Cadmium</keyword>
<evidence type="ECO:0000256" key="2">
    <source>
        <dbReference type="ARBA" id="ARBA00022539"/>
    </source>
</evidence>
<evidence type="ECO:0000259" key="6">
    <source>
        <dbReference type="PROSITE" id="PS51443"/>
    </source>
</evidence>
<dbReference type="GO" id="GO:0098849">
    <property type="term" value="P:cellular detoxification of cadmium ion"/>
    <property type="evidence" value="ECO:0007669"/>
    <property type="project" value="TreeGrafter"/>
</dbReference>
<comment type="caution">
    <text evidence="7">The sequence shown here is derived from an EMBL/GenBank/DDBJ whole genome shotgun (WGS) entry which is preliminary data.</text>
</comment>
<protein>
    <recommendedName>
        <fullName evidence="1">glutathione gamma-glutamylcysteinyltransferase</fullName>
        <ecNumber evidence="1">2.3.2.15</ecNumber>
    </recommendedName>
</protein>
<dbReference type="EC" id="2.3.2.15" evidence="1"/>
<keyword evidence="8" id="KW-1185">Reference proteome</keyword>
<dbReference type="InterPro" id="IPR038156">
    <property type="entry name" value="PCS_N_sf"/>
</dbReference>
<dbReference type="SUPFAM" id="SSF54001">
    <property type="entry name" value="Cysteine proteinases"/>
    <property type="match status" value="1"/>
</dbReference>
<name>A0A8S1HJU9_9PELO</name>
<dbReference type="GO" id="GO:0010273">
    <property type="term" value="P:detoxification of copper ion"/>
    <property type="evidence" value="ECO:0007669"/>
    <property type="project" value="TreeGrafter"/>
</dbReference>
<evidence type="ECO:0000256" key="5">
    <source>
        <dbReference type="SAM" id="MobiDB-lite"/>
    </source>
</evidence>
<dbReference type="GO" id="GO:0016756">
    <property type="term" value="F:glutathione gamma-glutamylcysteinyltransferase activity"/>
    <property type="evidence" value="ECO:0007669"/>
    <property type="project" value="UniProtKB-EC"/>
</dbReference>
<dbReference type="PANTHER" id="PTHR33447">
    <property type="entry name" value="GLUTATHIONE GAMMA-GLUTAMYLCYSTEINYLTRANSFERASE"/>
    <property type="match status" value="1"/>
</dbReference>
<dbReference type="Proteomes" id="UP000835052">
    <property type="component" value="Unassembled WGS sequence"/>
</dbReference>
<dbReference type="OrthoDB" id="448954at2759"/>
<dbReference type="InterPro" id="IPR040409">
    <property type="entry name" value="PCS-like"/>
</dbReference>
<dbReference type="GO" id="GO:0046872">
    <property type="term" value="F:metal ion binding"/>
    <property type="evidence" value="ECO:0007669"/>
    <property type="project" value="UniProtKB-KW"/>
</dbReference>
<dbReference type="EMBL" id="CAJGYM010000053">
    <property type="protein sequence ID" value="CAD6195297.1"/>
    <property type="molecule type" value="Genomic_DNA"/>
</dbReference>
<reference evidence="7" key="1">
    <citation type="submission" date="2020-10" db="EMBL/GenBank/DDBJ databases">
        <authorList>
            <person name="Kikuchi T."/>
        </authorList>
    </citation>
    <scope>NUCLEOTIDE SEQUENCE</scope>
    <source>
        <strain evidence="7">NKZ352</strain>
    </source>
</reference>
<keyword evidence="3" id="KW-0808">Transferase</keyword>
<dbReference type="FunFam" id="3.90.70.30:FF:000001">
    <property type="entry name" value="Glutathione gamma-glutamylcysteinyltransferase 1"/>
    <property type="match status" value="1"/>
</dbReference>
<organism evidence="7 8">
    <name type="scientific">Caenorhabditis auriculariae</name>
    <dbReference type="NCBI Taxonomy" id="2777116"/>
    <lineage>
        <taxon>Eukaryota</taxon>
        <taxon>Metazoa</taxon>
        <taxon>Ecdysozoa</taxon>
        <taxon>Nematoda</taxon>
        <taxon>Chromadorea</taxon>
        <taxon>Rhabditida</taxon>
        <taxon>Rhabditina</taxon>
        <taxon>Rhabditomorpha</taxon>
        <taxon>Rhabditoidea</taxon>
        <taxon>Rhabditidae</taxon>
        <taxon>Peloderinae</taxon>
        <taxon>Caenorhabditis</taxon>
    </lineage>
</organism>
<evidence type="ECO:0000256" key="3">
    <source>
        <dbReference type="ARBA" id="ARBA00022679"/>
    </source>
</evidence>
<dbReference type="GO" id="GO:0046938">
    <property type="term" value="P:phytochelatin biosynthetic process"/>
    <property type="evidence" value="ECO:0007669"/>
    <property type="project" value="InterPro"/>
</dbReference>
<evidence type="ECO:0000256" key="4">
    <source>
        <dbReference type="ARBA" id="ARBA00022723"/>
    </source>
</evidence>
<dbReference type="InterPro" id="IPR007719">
    <property type="entry name" value="PCS_N"/>
</dbReference>
<accession>A0A8S1HJU9</accession>
<proteinExistence type="predicted"/>